<comment type="subcellular location">
    <subcellularLocation>
        <location evidence="1 7">Cell membrane</location>
        <topology evidence="1 7">Multi-pass membrane protein</topology>
    </subcellularLocation>
</comment>
<evidence type="ECO:0000256" key="4">
    <source>
        <dbReference type="ARBA" id="ARBA00022692"/>
    </source>
</evidence>
<organism evidence="8 9">
    <name type="scientific">Halococcus saccharolyticus DSM 5350</name>
    <dbReference type="NCBI Taxonomy" id="1227455"/>
    <lineage>
        <taxon>Archaea</taxon>
        <taxon>Methanobacteriati</taxon>
        <taxon>Methanobacteriota</taxon>
        <taxon>Stenosarchaea group</taxon>
        <taxon>Halobacteria</taxon>
        <taxon>Halobacteriales</taxon>
        <taxon>Halococcaceae</taxon>
        <taxon>Halococcus</taxon>
    </lineage>
</organism>
<accession>M0ME03</accession>
<proteinExistence type="inferred from homology"/>
<dbReference type="AlphaFoldDB" id="M0ME03"/>
<feature type="transmembrane region" description="Helical" evidence="7">
    <location>
        <begin position="157"/>
        <end position="175"/>
    </location>
</feature>
<dbReference type="InterPro" id="IPR052017">
    <property type="entry name" value="TSUP"/>
</dbReference>
<dbReference type="Pfam" id="PF01925">
    <property type="entry name" value="TauE"/>
    <property type="match status" value="1"/>
</dbReference>
<dbReference type="GO" id="GO:0005886">
    <property type="term" value="C:plasma membrane"/>
    <property type="evidence" value="ECO:0007669"/>
    <property type="project" value="UniProtKB-SubCell"/>
</dbReference>
<feature type="transmembrane region" description="Helical" evidence="7">
    <location>
        <begin position="315"/>
        <end position="333"/>
    </location>
</feature>
<evidence type="ECO:0000313" key="8">
    <source>
        <dbReference type="EMBL" id="EMA42635.1"/>
    </source>
</evidence>
<dbReference type="InterPro" id="IPR002781">
    <property type="entry name" value="TM_pro_TauE-like"/>
</dbReference>
<evidence type="ECO:0000256" key="5">
    <source>
        <dbReference type="ARBA" id="ARBA00022989"/>
    </source>
</evidence>
<dbReference type="PATRIC" id="fig|1227455.4.peg.3223"/>
<keyword evidence="2" id="KW-0813">Transport</keyword>
<evidence type="ECO:0000256" key="7">
    <source>
        <dbReference type="RuleBase" id="RU363041"/>
    </source>
</evidence>
<feature type="transmembrane region" description="Helical" evidence="7">
    <location>
        <begin position="223"/>
        <end position="243"/>
    </location>
</feature>
<evidence type="ECO:0000256" key="6">
    <source>
        <dbReference type="ARBA" id="ARBA00023136"/>
    </source>
</evidence>
<gene>
    <name evidence="8" type="ORF">C449_15873</name>
</gene>
<feature type="transmembrane region" description="Helical" evidence="7">
    <location>
        <begin position="181"/>
        <end position="202"/>
    </location>
</feature>
<dbReference type="InParanoid" id="M0ME03"/>
<feature type="transmembrane region" description="Helical" evidence="7">
    <location>
        <begin position="255"/>
        <end position="278"/>
    </location>
</feature>
<protein>
    <recommendedName>
        <fullName evidence="7">Probable membrane transporter protein</fullName>
    </recommendedName>
</protein>
<reference evidence="8 9" key="1">
    <citation type="journal article" date="2014" name="PLoS Genet.">
        <title>Phylogenetically driven sequencing of extremely halophilic archaea reveals strategies for static and dynamic osmo-response.</title>
        <authorList>
            <person name="Becker E.A."/>
            <person name="Seitzer P.M."/>
            <person name="Tritt A."/>
            <person name="Larsen D."/>
            <person name="Krusor M."/>
            <person name="Yao A.I."/>
            <person name="Wu D."/>
            <person name="Madern D."/>
            <person name="Eisen J.A."/>
            <person name="Darling A.E."/>
            <person name="Facciotti M.T."/>
        </authorList>
    </citation>
    <scope>NUCLEOTIDE SEQUENCE [LARGE SCALE GENOMIC DNA]</scope>
    <source>
        <strain evidence="8 9">DSM 5350</strain>
    </source>
</reference>
<evidence type="ECO:0000313" key="9">
    <source>
        <dbReference type="Proteomes" id="UP000011669"/>
    </source>
</evidence>
<dbReference type="PANTHER" id="PTHR30269:SF37">
    <property type="entry name" value="MEMBRANE TRANSPORTER PROTEIN"/>
    <property type="match status" value="1"/>
</dbReference>
<dbReference type="STRING" id="1227455.C449_15873"/>
<keyword evidence="3 7" id="KW-1003">Cell membrane</keyword>
<evidence type="ECO:0000256" key="2">
    <source>
        <dbReference type="ARBA" id="ARBA00022448"/>
    </source>
</evidence>
<feature type="transmembrane region" description="Helical" evidence="7">
    <location>
        <begin position="285"/>
        <end position="303"/>
    </location>
</feature>
<name>M0ME03_9EURY</name>
<feature type="transmembrane region" description="Helical" evidence="7">
    <location>
        <begin position="124"/>
        <end position="145"/>
    </location>
</feature>
<keyword evidence="5 7" id="KW-1133">Transmembrane helix</keyword>
<dbReference type="Proteomes" id="UP000011669">
    <property type="component" value="Unassembled WGS sequence"/>
</dbReference>
<dbReference type="PANTHER" id="PTHR30269">
    <property type="entry name" value="TRANSMEMBRANE PROTEIN YFCA"/>
    <property type="match status" value="1"/>
</dbReference>
<comment type="caution">
    <text evidence="8">The sequence shown here is derived from an EMBL/GenBank/DDBJ whole genome shotgun (WGS) entry which is preliminary data.</text>
</comment>
<comment type="similarity">
    <text evidence="7">Belongs to the 4-toluene sulfonate uptake permease (TSUP) (TC 2.A.102) family.</text>
</comment>
<feature type="transmembrane region" description="Helical" evidence="7">
    <location>
        <begin position="87"/>
        <end position="112"/>
    </location>
</feature>
<evidence type="ECO:0000256" key="3">
    <source>
        <dbReference type="ARBA" id="ARBA00022475"/>
    </source>
</evidence>
<dbReference type="EMBL" id="AOMD01000033">
    <property type="protein sequence ID" value="EMA42635.1"/>
    <property type="molecule type" value="Genomic_DNA"/>
</dbReference>
<keyword evidence="6 7" id="KW-0472">Membrane</keyword>
<evidence type="ECO:0000256" key="1">
    <source>
        <dbReference type="ARBA" id="ARBA00004651"/>
    </source>
</evidence>
<sequence length="338" mass="36484">MTVDRHERPAGSGSRHRSVSLWWFPDPTVLERTTRSDRLLDRNTIRSVTLHYSRRFTGIVLFLRAVDRQTSKQERCSDMVLGVSTDVLVPIAIVVFFAGAVTGVTGFGYALIGTVGSAAVLEPQQAVVLMIIPVFVSNIPLVRELSRDQLRTCGRRFLPFIVAATVGTVVGMAILQWIPTALLTFALGVFTVGYVVFTQDVVPIPGRRYVTSNTFEQHPTAQLGIGFGSGLIFGASNVGVSMVAYLDSLDLDRSIFVGVLALIFLGISSIRVGAAWVLDLYGSGALVWLSVGAALVGLVGVASGQRIRHLLPERFIDGFVLVMLIVIGIRLVVTSVGV</sequence>
<keyword evidence="9" id="KW-1185">Reference proteome</keyword>
<keyword evidence="4 7" id="KW-0812">Transmembrane</keyword>